<dbReference type="AlphaFoldDB" id="A0AAP0R6V8"/>
<feature type="compositionally biased region" description="Low complexity" evidence="7">
    <location>
        <begin position="113"/>
        <end position="124"/>
    </location>
</feature>
<gene>
    <name evidence="9" type="ORF">L1049_002633</name>
</gene>
<feature type="compositionally biased region" description="Polar residues" evidence="7">
    <location>
        <begin position="386"/>
        <end position="402"/>
    </location>
</feature>
<dbReference type="InterPro" id="IPR027329">
    <property type="entry name" value="TPX2_C"/>
</dbReference>
<feature type="compositionally biased region" description="Polar residues" evidence="7">
    <location>
        <begin position="294"/>
        <end position="315"/>
    </location>
</feature>
<evidence type="ECO:0000256" key="3">
    <source>
        <dbReference type="ARBA" id="ARBA00022490"/>
    </source>
</evidence>
<evidence type="ECO:0000256" key="2">
    <source>
        <dbReference type="ARBA" id="ARBA00005885"/>
    </source>
</evidence>
<protein>
    <recommendedName>
        <fullName evidence="8">TPX2 C-terminal domain-containing protein</fullName>
    </recommendedName>
</protein>
<dbReference type="EMBL" id="JBBPBK010000013">
    <property type="protein sequence ID" value="KAK9272262.1"/>
    <property type="molecule type" value="Genomic_DNA"/>
</dbReference>
<keyword evidence="5" id="KW-0206">Cytoskeleton</keyword>
<organism evidence="9 10">
    <name type="scientific">Liquidambar formosana</name>
    <name type="common">Formosan gum</name>
    <dbReference type="NCBI Taxonomy" id="63359"/>
    <lineage>
        <taxon>Eukaryota</taxon>
        <taxon>Viridiplantae</taxon>
        <taxon>Streptophyta</taxon>
        <taxon>Embryophyta</taxon>
        <taxon>Tracheophyta</taxon>
        <taxon>Spermatophyta</taxon>
        <taxon>Magnoliopsida</taxon>
        <taxon>eudicotyledons</taxon>
        <taxon>Gunneridae</taxon>
        <taxon>Pentapetalae</taxon>
        <taxon>Saxifragales</taxon>
        <taxon>Altingiaceae</taxon>
        <taxon>Liquidambar</taxon>
    </lineage>
</organism>
<evidence type="ECO:0000256" key="5">
    <source>
        <dbReference type="ARBA" id="ARBA00023212"/>
    </source>
</evidence>
<name>A0AAP0R6V8_LIQFO</name>
<feature type="region of interest" description="Disordered" evidence="7">
    <location>
        <begin position="462"/>
        <end position="546"/>
    </location>
</feature>
<feature type="compositionally biased region" description="Polar residues" evidence="7">
    <location>
        <begin position="240"/>
        <end position="253"/>
    </location>
</feature>
<dbReference type="PANTHER" id="PTHR47067">
    <property type="entry name" value="TPX2 (TARGETING PROTEIN FOR XKLP2) PROTEIN FAMILY-RELATED"/>
    <property type="match status" value="1"/>
</dbReference>
<feature type="coiled-coil region" evidence="6">
    <location>
        <begin position="415"/>
        <end position="450"/>
    </location>
</feature>
<evidence type="ECO:0000259" key="8">
    <source>
        <dbReference type="Pfam" id="PF06886"/>
    </source>
</evidence>
<keyword evidence="10" id="KW-1185">Reference proteome</keyword>
<proteinExistence type="inferred from homology"/>
<evidence type="ECO:0000256" key="4">
    <source>
        <dbReference type="ARBA" id="ARBA00022701"/>
    </source>
</evidence>
<dbReference type="GO" id="GO:0005874">
    <property type="term" value="C:microtubule"/>
    <property type="evidence" value="ECO:0007669"/>
    <property type="project" value="UniProtKB-KW"/>
</dbReference>
<feature type="domain" description="TPX2 C-terminal" evidence="8">
    <location>
        <begin position="404"/>
        <end position="478"/>
    </location>
</feature>
<feature type="compositionally biased region" description="Basic and acidic residues" evidence="7">
    <location>
        <begin position="203"/>
        <end position="217"/>
    </location>
</feature>
<comment type="caution">
    <text evidence="9">The sequence shown here is derived from an EMBL/GenBank/DDBJ whole genome shotgun (WGS) entry which is preliminary data.</text>
</comment>
<comment type="similarity">
    <text evidence="2">Belongs to the TPX2 family.</text>
</comment>
<feature type="compositionally biased region" description="Polar residues" evidence="7">
    <location>
        <begin position="490"/>
        <end position="500"/>
    </location>
</feature>
<evidence type="ECO:0000313" key="10">
    <source>
        <dbReference type="Proteomes" id="UP001415857"/>
    </source>
</evidence>
<reference evidence="9 10" key="1">
    <citation type="journal article" date="2024" name="Plant J.">
        <title>Genome sequences and population genomics reveal climatic adaptation and genomic divergence between two closely related sweetgum species.</title>
        <authorList>
            <person name="Xu W.Q."/>
            <person name="Ren C.Q."/>
            <person name="Zhang X.Y."/>
            <person name="Comes H.P."/>
            <person name="Liu X.H."/>
            <person name="Li Y.G."/>
            <person name="Kettle C.J."/>
            <person name="Jalonen R."/>
            <person name="Gaisberger H."/>
            <person name="Ma Y.Z."/>
            <person name="Qiu Y.X."/>
        </authorList>
    </citation>
    <scope>NUCLEOTIDE SEQUENCE [LARGE SCALE GENOMIC DNA]</scope>
    <source>
        <strain evidence="9">Hangzhou</strain>
    </source>
</reference>
<feature type="compositionally biased region" description="Basic and acidic residues" evidence="7">
    <location>
        <begin position="277"/>
        <end position="286"/>
    </location>
</feature>
<dbReference type="InterPro" id="IPR044216">
    <property type="entry name" value="WDL7"/>
</dbReference>
<sequence>MAETACLMQPFSYASGPLNEAKEGNPIQALRDSVSFGRFVSESLAWEKWSSFSHNRYVEEAEKYAQPGSVAQKKAFFEAHYKRLAAKKAEALLEQAKAAANHVPEPEFEGGVQNSTTHNSQTTTAKSQVAVDEEQEVKATSTKAGMAVDANEYNANPLEKGELEVSKVEGDGLLTENQVVKGNSIKVESSSQLSNVENNNKVTELELCRRTQVEKPPLKKNSNSDQDALATSKRKPVLASSKSSVYNRASKLTPSPAKPISTIPRKENNATPISRKSAIDSADKKRSTPRSLHMSINSTPTRETNKLISPATQKIETSRIAGSSLKPSKDCLTPIRTPTTASVNMARKHSSATPQSENRRVRTPVDPLASGSRTVGPKWGFLSVGCSKSPSVNKSHSPNVSTPFILKTDERAARRKKLEEKFNAKEAQKVQLQTKLKERAESELRKLRQSLCFKARPLPDFYKERETQKNQIKKIPLTRPESPKLGRKPTPSTVQGTTTLPPRKPSIKTSSSKHVLEKDTQSPIHSRTSLAEIIAHENRSPNIQLS</sequence>
<evidence type="ECO:0000256" key="6">
    <source>
        <dbReference type="SAM" id="Coils"/>
    </source>
</evidence>
<dbReference type="Proteomes" id="UP001415857">
    <property type="component" value="Unassembled WGS sequence"/>
</dbReference>
<evidence type="ECO:0000256" key="7">
    <source>
        <dbReference type="SAM" id="MobiDB-lite"/>
    </source>
</evidence>
<dbReference type="Pfam" id="PF06886">
    <property type="entry name" value="TPX2"/>
    <property type="match status" value="1"/>
</dbReference>
<dbReference type="PANTHER" id="PTHR47067:SF7">
    <property type="entry name" value="TPX2 (TARGETING PROTEIN FOR XKLP2) PROTEIN FAMILY"/>
    <property type="match status" value="1"/>
</dbReference>
<comment type="subcellular location">
    <subcellularLocation>
        <location evidence="1">Cytoplasm</location>
        <location evidence="1">Cytoskeleton</location>
    </subcellularLocation>
</comment>
<accession>A0AAP0R6V8</accession>
<feature type="region of interest" description="Disordered" evidence="7">
    <location>
        <begin position="190"/>
        <end position="408"/>
    </location>
</feature>
<keyword evidence="3" id="KW-0963">Cytoplasm</keyword>
<evidence type="ECO:0000256" key="1">
    <source>
        <dbReference type="ARBA" id="ARBA00004245"/>
    </source>
</evidence>
<feature type="compositionally biased region" description="Polar residues" evidence="7">
    <location>
        <begin position="190"/>
        <end position="202"/>
    </location>
</feature>
<feature type="region of interest" description="Disordered" evidence="7">
    <location>
        <begin position="107"/>
        <end position="133"/>
    </location>
</feature>
<evidence type="ECO:0000313" key="9">
    <source>
        <dbReference type="EMBL" id="KAK9272262.1"/>
    </source>
</evidence>
<keyword evidence="6" id="KW-0175">Coiled coil</keyword>
<keyword evidence="4" id="KW-0493">Microtubule</keyword>